<organism evidence="3 4">
    <name type="scientific">Qiania dongpingensis</name>
    <dbReference type="NCBI Taxonomy" id="2763669"/>
    <lineage>
        <taxon>Bacteria</taxon>
        <taxon>Bacillati</taxon>
        <taxon>Bacillota</taxon>
        <taxon>Clostridia</taxon>
        <taxon>Lachnospirales</taxon>
        <taxon>Lachnospiraceae</taxon>
        <taxon>Qiania</taxon>
    </lineage>
</organism>
<dbReference type="Pfam" id="PF15632">
    <property type="entry name" value="ATPgrasp_Ter"/>
    <property type="match status" value="1"/>
</dbReference>
<dbReference type="Gene3D" id="3.40.50.20">
    <property type="match status" value="1"/>
</dbReference>
<dbReference type="RefSeq" id="WP_249304601.1">
    <property type="nucleotide sequence ID" value="NZ_CP060634.1"/>
</dbReference>
<evidence type="ECO:0000313" key="4">
    <source>
        <dbReference type="Proteomes" id="UP000515823"/>
    </source>
</evidence>
<accession>A0A7G9G7S1</accession>
<dbReference type="InterPro" id="IPR005479">
    <property type="entry name" value="CPAse_ATP-bd"/>
</dbReference>
<keyword evidence="4" id="KW-1185">Reference proteome</keyword>
<name>A0A7G9G7S1_9FIRM</name>
<dbReference type="PROSITE" id="PS00867">
    <property type="entry name" value="CPSASE_2"/>
    <property type="match status" value="1"/>
</dbReference>
<dbReference type="Proteomes" id="UP000515823">
    <property type="component" value="Chromosome"/>
</dbReference>
<proteinExistence type="predicted"/>
<dbReference type="KEGG" id="qdo:H9Q78_07020"/>
<keyword evidence="1" id="KW-0547">Nucleotide-binding</keyword>
<keyword evidence="1" id="KW-0067">ATP-binding</keyword>
<gene>
    <name evidence="3" type="ORF">H9Q78_07020</name>
</gene>
<dbReference type="InterPro" id="IPR011761">
    <property type="entry name" value="ATP-grasp"/>
</dbReference>
<dbReference type="InterPro" id="IPR013815">
    <property type="entry name" value="ATP_grasp_subdomain_1"/>
</dbReference>
<evidence type="ECO:0000256" key="1">
    <source>
        <dbReference type="PROSITE-ProRule" id="PRU00409"/>
    </source>
</evidence>
<dbReference type="AlphaFoldDB" id="A0A7G9G7S1"/>
<dbReference type="EMBL" id="CP060634">
    <property type="protein sequence ID" value="QNM06853.1"/>
    <property type="molecule type" value="Genomic_DNA"/>
</dbReference>
<reference evidence="3 4" key="1">
    <citation type="submission" date="2020-08" db="EMBL/GenBank/DDBJ databases">
        <authorList>
            <person name="Liu C."/>
            <person name="Sun Q."/>
        </authorList>
    </citation>
    <scope>NUCLEOTIDE SEQUENCE [LARGE SCALE GENOMIC DNA]</scope>
    <source>
        <strain evidence="3 4">NSJ-38</strain>
    </source>
</reference>
<sequence>MVDRKYNILVTGVGAIIGYGIIKSLRSSGISANIVGMDIYDDAVGQAWCDKFIQAKYAKDPLYLDFLKGIIDEHQIDLVFFGTEQEIYRVGLSGDEFKGYRNKFVLNKKELLILSQDKWKTYQFLLEHGGTQFAIPSRIEGEYDELAKKFGVPFMLKPRSSYASKGINVVKNKEEFDFYKVRMRGNFMAQPVIGDSEHEYTVGVFGLGDGTYSGMIAMRRKLSQEGATAKAEVVLDTKLENTVQALVSVFKPNGPTNLQFRYHEGRYLLLEINPRISSSTSMRMALGYNEAEMCIRYYLESQIMVPQISKGKAIRYIDEVVVIS</sequence>
<dbReference type="PROSITE" id="PS50975">
    <property type="entry name" value="ATP_GRASP"/>
    <property type="match status" value="1"/>
</dbReference>
<dbReference type="NCBIfam" id="NF009402">
    <property type="entry name" value="PRK12767.1-1"/>
    <property type="match status" value="1"/>
</dbReference>
<dbReference type="Gene3D" id="3.30.470.20">
    <property type="entry name" value="ATP-grasp fold, B domain"/>
    <property type="match status" value="1"/>
</dbReference>
<dbReference type="Gene3D" id="3.30.1490.20">
    <property type="entry name" value="ATP-grasp fold, A domain"/>
    <property type="match status" value="1"/>
</dbReference>
<dbReference type="GO" id="GO:0005524">
    <property type="term" value="F:ATP binding"/>
    <property type="evidence" value="ECO:0007669"/>
    <property type="project" value="UniProtKB-UniRule"/>
</dbReference>
<protein>
    <submittedName>
        <fullName evidence="3">ATP-grasp domain-containing protein</fullName>
    </submittedName>
</protein>
<evidence type="ECO:0000313" key="3">
    <source>
        <dbReference type="EMBL" id="QNM06853.1"/>
    </source>
</evidence>
<dbReference type="GO" id="GO:0046872">
    <property type="term" value="F:metal ion binding"/>
    <property type="evidence" value="ECO:0007669"/>
    <property type="project" value="InterPro"/>
</dbReference>
<evidence type="ECO:0000259" key="2">
    <source>
        <dbReference type="PROSITE" id="PS50975"/>
    </source>
</evidence>
<feature type="domain" description="ATP-grasp" evidence="2">
    <location>
        <begin position="123"/>
        <end position="299"/>
    </location>
</feature>
<dbReference type="SUPFAM" id="SSF56059">
    <property type="entry name" value="Glutathione synthetase ATP-binding domain-like"/>
    <property type="match status" value="1"/>
</dbReference>